<gene>
    <name evidence="1" type="ORF">SAMN05216177_101519</name>
</gene>
<evidence type="ECO:0000313" key="2">
    <source>
        <dbReference type="Proteomes" id="UP000182025"/>
    </source>
</evidence>
<evidence type="ECO:0000313" key="1">
    <source>
        <dbReference type="EMBL" id="SFP17312.1"/>
    </source>
</evidence>
<proteinExistence type="predicted"/>
<accession>A0A1I5N6U0</accession>
<dbReference type="Proteomes" id="UP000182025">
    <property type="component" value="Unassembled WGS sequence"/>
</dbReference>
<organism evidence="1 2">
    <name type="scientific">Ectopseudomonas toyotomiensis</name>
    <dbReference type="NCBI Taxonomy" id="554344"/>
    <lineage>
        <taxon>Bacteria</taxon>
        <taxon>Pseudomonadati</taxon>
        <taxon>Pseudomonadota</taxon>
        <taxon>Gammaproteobacteria</taxon>
        <taxon>Pseudomonadales</taxon>
        <taxon>Pseudomonadaceae</taxon>
        <taxon>Ectopseudomonas</taxon>
    </lineage>
</organism>
<protein>
    <submittedName>
        <fullName evidence="1">Uncharacterized protein</fullName>
    </submittedName>
</protein>
<reference evidence="2" key="1">
    <citation type="submission" date="2016-10" db="EMBL/GenBank/DDBJ databases">
        <authorList>
            <person name="Varghese N."/>
            <person name="Submissions S."/>
        </authorList>
    </citation>
    <scope>NUCLEOTIDE SEQUENCE [LARGE SCALE GENOMIC DNA]</scope>
    <source>
        <strain evidence="2">JCM 15604</strain>
    </source>
</reference>
<name>A0A1I5N6U0_9GAMM</name>
<keyword evidence="2" id="KW-1185">Reference proteome</keyword>
<sequence>MIRLILTLIANLPLICSTEICKVTAEIGRVHFHGKPRDEAMRLLVKTSFCKSLSYQSIASPNMPRKHLLDSTFA</sequence>
<dbReference type="EMBL" id="FOXK01000001">
    <property type="protein sequence ID" value="SFP17312.1"/>
    <property type="molecule type" value="Genomic_DNA"/>
</dbReference>
<dbReference type="AlphaFoldDB" id="A0A1I5N6U0"/>